<protein>
    <submittedName>
        <fullName evidence="1">Uncharacterized protein</fullName>
    </submittedName>
</protein>
<accession>I1QHA8</accession>
<dbReference type="AlphaFoldDB" id="I1QHA8"/>
<organism evidence="1 2">
    <name type="scientific">Oryza glaberrima</name>
    <name type="common">African rice</name>
    <dbReference type="NCBI Taxonomy" id="4538"/>
    <lineage>
        <taxon>Eukaryota</taxon>
        <taxon>Viridiplantae</taxon>
        <taxon>Streptophyta</taxon>
        <taxon>Embryophyta</taxon>
        <taxon>Tracheophyta</taxon>
        <taxon>Spermatophyta</taxon>
        <taxon>Magnoliopsida</taxon>
        <taxon>Liliopsida</taxon>
        <taxon>Poales</taxon>
        <taxon>Poaceae</taxon>
        <taxon>BOP clade</taxon>
        <taxon>Oryzoideae</taxon>
        <taxon>Oryzeae</taxon>
        <taxon>Oryzinae</taxon>
        <taxon>Oryza</taxon>
    </lineage>
</organism>
<keyword evidence="2" id="KW-1185">Reference proteome</keyword>
<name>I1QHA8_ORYGL</name>
<dbReference type="HOGENOM" id="CLU_197825_0_0_1"/>
<reference evidence="1 2" key="2">
    <citation type="submission" date="2018-04" db="EMBL/GenBank/DDBJ databases">
        <title>OglaRS2 (Oryza glaberrima Reference Sequence Version 2).</title>
        <authorList>
            <person name="Zhang J."/>
            <person name="Kudrna D."/>
            <person name="Lee S."/>
            <person name="Talag J."/>
            <person name="Rajasekar S."/>
            <person name="Wing R.A."/>
        </authorList>
    </citation>
    <scope>NUCLEOTIDE SEQUENCE [LARGE SCALE GENOMIC DNA]</scope>
    <source>
        <strain evidence="1 2">cv. IRGC 96717</strain>
    </source>
</reference>
<dbReference type="Gramene" id="ORGLA08G0080900.1">
    <property type="protein sequence ID" value="ORGLA08G0080900.1"/>
    <property type="gene ID" value="ORGLA08G0080900"/>
</dbReference>
<proteinExistence type="predicted"/>
<evidence type="ECO:0000313" key="2">
    <source>
        <dbReference type="Proteomes" id="UP000007306"/>
    </source>
</evidence>
<sequence length="83" mass="9761">MLMKKEFMVGIALDKTLVSVSVCFSTLKMILIEKVDSYYKWYGEESLGHQDDDMMRLLPQKANADKKLEPEWQANPRKMMLSW</sequence>
<reference evidence="1" key="1">
    <citation type="submission" date="2015-06" db="UniProtKB">
        <authorList>
            <consortium name="EnsemblPlants"/>
        </authorList>
    </citation>
    <scope>IDENTIFICATION</scope>
</reference>
<evidence type="ECO:0000313" key="1">
    <source>
        <dbReference type="EnsemblPlants" id="ORGLA08G0080900.1"/>
    </source>
</evidence>
<dbReference type="EnsemblPlants" id="ORGLA08G0080900.1">
    <property type="protein sequence ID" value="ORGLA08G0080900.1"/>
    <property type="gene ID" value="ORGLA08G0080900"/>
</dbReference>
<dbReference type="Proteomes" id="UP000007306">
    <property type="component" value="Chromosome 8"/>
</dbReference>